<comment type="caution">
    <text evidence="3">The sequence shown here is derived from an EMBL/GenBank/DDBJ whole genome shotgun (WGS) entry which is preliminary data.</text>
</comment>
<keyword evidence="2" id="KW-0812">Transmembrane</keyword>
<feature type="transmembrane region" description="Helical" evidence="2">
    <location>
        <begin position="12"/>
        <end position="33"/>
    </location>
</feature>
<gene>
    <name evidence="3" type="ORF">C7B45_10665</name>
</gene>
<feature type="region of interest" description="Disordered" evidence="1">
    <location>
        <begin position="65"/>
        <end position="101"/>
    </location>
</feature>
<name>A0A2T2WGX8_9FIRM</name>
<keyword evidence="2" id="KW-1133">Transmembrane helix</keyword>
<evidence type="ECO:0000256" key="2">
    <source>
        <dbReference type="SAM" id="Phobius"/>
    </source>
</evidence>
<dbReference type="EMBL" id="PXYV01000033">
    <property type="protein sequence ID" value="PSR21480.1"/>
    <property type="molecule type" value="Genomic_DNA"/>
</dbReference>
<sequence length="101" mass="11580">MHPLTANSGASILWMLLGLTVVALLTVTLAWVIKRHHQASQSASRLKAQHRVIRFPMWHARMARRWRRRQSRRPVARQHVSHPSRGSGKPRPTSPPYHGNS</sequence>
<dbReference type="Proteomes" id="UP000241848">
    <property type="component" value="Unassembled WGS sequence"/>
</dbReference>
<evidence type="ECO:0000313" key="3">
    <source>
        <dbReference type="EMBL" id="PSR21480.1"/>
    </source>
</evidence>
<evidence type="ECO:0000256" key="1">
    <source>
        <dbReference type="SAM" id="MobiDB-lite"/>
    </source>
</evidence>
<protein>
    <submittedName>
        <fullName evidence="3">Uncharacterized protein</fullName>
    </submittedName>
</protein>
<organism evidence="3 4">
    <name type="scientific">Sulfobacillus acidophilus</name>
    <dbReference type="NCBI Taxonomy" id="53633"/>
    <lineage>
        <taxon>Bacteria</taxon>
        <taxon>Bacillati</taxon>
        <taxon>Bacillota</taxon>
        <taxon>Clostridia</taxon>
        <taxon>Eubacteriales</taxon>
        <taxon>Clostridiales Family XVII. Incertae Sedis</taxon>
        <taxon>Sulfobacillus</taxon>
    </lineage>
</organism>
<proteinExistence type="predicted"/>
<evidence type="ECO:0000313" key="4">
    <source>
        <dbReference type="Proteomes" id="UP000241848"/>
    </source>
</evidence>
<keyword evidence="2" id="KW-0472">Membrane</keyword>
<reference evidence="3 4" key="1">
    <citation type="journal article" date="2014" name="BMC Genomics">
        <title>Comparison of environmental and isolate Sulfobacillus genomes reveals diverse carbon, sulfur, nitrogen, and hydrogen metabolisms.</title>
        <authorList>
            <person name="Justice N.B."/>
            <person name="Norman A."/>
            <person name="Brown C.T."/>
            <person name="Singh A."/>
            <person name="Thomas B.C."/>
            <person name="Banfield J.F."/>
        </authorList>
    </citation>
    <scope>NUCLEOTIDE SEQUENCE [LARGE SCALE GENOMIC DNA]</scope>
    <source>
        <strain evidence="3">AMDSBA3</strain>
    </source>
</reference>
<feature type="compositionally biased region" description="Basic residues" evidence="1">
    <location>
        <begin position="65"/>
        <end position="82"/>
    </location>
</feature>
<accession>A0A2T2WGX8</accession>
<dbReference type="AlphaFoldDB" id="A0A2T2WGX8"/>